<feature type="compositionally biased region" description="Basic and acidic residues" evidence="12">
    <location>
        <begin position="150"/>
        <end position="161"/>
    </location>
</feature>
<dbReference type="InterPro" id="IPR053820">
    <property type="entry name" value="MSL3_chromo-like"/>
</dbReference>
<sequence length="1031" mass="111421">MGSSSKEDTASDGDTASGGASPSNDGRLFTEGERVLAYHDSCSFCKLRLKGLGGIDVYRVSFDTDSKSGATDMCLQGWNKNWDEWVSADRLLKHTEENLVKQKALDKKQGVEKGAKSGRSAQTKTRSSADTKAEKDDTKNNAAKGKKRKNESGNEKDNVSADKLLKIQMPATLKKQLVDDWENVTQKDKVVKLPRSPTVDEILSKYLEIKTKKDGMITDAVGEILKGIRCYFDKALPMMLLYKRERQQYEEAIVDDVSPSTVYGAEHLLRLFVKFPELFSYVNMEEETWNRMQQTLLDFLKFIQKNQSTFLLSPSAYESDKVVSDGKGKGKDEEHLHLCCSSAALFVAAAACPYFAPKPYVKSLQHAFMIVGFPLVGVSASLDALMDIAGGKVNIHVLMALAAFASVFMGNALEGGLLLAMFNLAHIAEEFFTSRSMVDVKELKESNPDSALLIEVKNGNVPNISDLSYKSVPVHSVEVGSYILVGTGEIVPVDCEVYQGSATITIEHLTGEVKPLEAKAGDRVPGGARNLDGRMIVKATKAWNESTLNRIVQLTEEAHSNKPKLQRWLDEFGENYSKVVVVLSLAIAFLGPFLFKWPFLSTTACRGSVYRALGLMVAASPCALAVAPLAYATAISSCAKKGILLKGAQVLDALASCHTVAFDKTGTLTTGGLTCKAIEPIYGHHGGNNPSVITCCVPNCEKEALAVAAAMEKGTTHPIGRAVVDHSVGKDLPSIFVESFEYFPGRGLTATVNGVETVAEASRLRKASLGSIEFITSLFKSEDESQQIKDAVNASLYGKDFVHAALSVDHKVTLIHLEDQPRPGVSGVIAELKSWAQLRVMMLTGDHDSSAWRVANAVGISEVYCNLKPEDKLNHVKNIARDAGGGLIMVGEGINDAPALAAATVGIVLAQRASATAIAVADILLLRDNITGVPFCVAKSRQTTSLVKQNVALALTSIFLAALPSVLGFLPLWLTVLLHEGGTLLVCLNSVRGLNDPSWSWKQDIAHLINKLSSRESTSSNNSLSSVETAH</sequence>
<keyword evidence="8" id="KW-1278">Translocase</keyword>
<dbReference type="InterPro" id="IPR023214">
    <property type="entry name" value="HAD_sf"/>
</dbReference>
<comment type="similarity">
    <text evidence="2 11">Belongs to the cation transport ATPase (P-type) (TC 3.A.3) family. Type IB subfamily.</text>
</comment>
<evidence type="ECO:0000256" key="2">
    <source>
        <dbReference type="ARBA" id="ARBA00006024"/>
    </source>
</evidence>
<proteinExistence type="inferred from homology"/>
<comment type="caution">
    <text evidence="11">Lacks conserved residue(s) required for the propagation of feature annotation.</text>
</comment>
<evidence type="ECO:0000256" key="6">
    <source>
        <dbReference type="ARBA" id="ARBA00022840"/>
    </source>
</evidence>
<accession>A0ABQ8B716</accession>
<evidence type="ECO:0000256" key="10">
    <source>
        <dbReference type="ARBA" id="ARBA00023136"/>
    </source>
</evidence>
<name>A0ABQ8B716_BRANA</name>
<evidence type="ECO:0000313" key="17">
    <source>
        <dbReference type="Proteomes" id="UP000824890"/>
    </source>
</evidence>
<dbReference type="InterPro" id="IPR008250">
    <property type="entry name" value="ATPase_P-typ_transduc_dom_A_sf"/>
</dbReference>
<dbReference type="SUPFAM" id="SSF56784">
    <property type="entry name" value="HAD-like"/>
    <property type="match status" value="1"/>
</dbReference>
<dbReference type="SUPFAM" id="SSF81653">
    <property type="entry name" value="Calcium ATPase, transduction domain A"/>
    <property type="match status" value="1"/>
</dbReference>
<keyword evidence="10 11" id="KW-0472">Membrane</keyword>
<keyword evidence="7" id="KW-0460">Magnesium</keyword>
<keyword evidence="4 11" id="KW-0479">Metal-binding</keyword>
<evidence type="ECO:0000313" key="16">
    <source>
        <dbReference type="EMBL" id="KAH0900584.1"/>
    </source>
</evidence>
<feature type="compositionally biased region" description="Basic and acidic residues" evidence="12">
    <location>
        <begin position="127"/>
        <end position="139"/>
    </location>
</feature>
<feature type="domain" description="MSL3 chromodomain-like" evidence="15">
    <location>
        <begin position="29"/>
        <end position="106"/>
    </location>
</feature>
<dbReference type="NCBIfam" id="TIGR01494">
    <property type="entry name" value="ATPase_P-type"/>
    <property type="match status" value="2"/>
</dbReference>
<dbReference type="Gene3D" id="3.40.50.1000">
    <property type="entry name" value="HAD superfamily/HAD-like"/>
    <property type="match status" value="1"/>
</dbReference>
<feature type="domain" description="MRG" evidence="14">
    <location>
        <begin position="146"/>
        <end position="318"/>
    </location>
</feature>
<feature type="domain" description="P-type ATPase A" evidence="13">
    <location>
        <begin position="464"/>
        <end position="556"/>
    </location>
</feature>
<evidence type="ECO:0000256" key="5">
    <source>
        <dbReference type="ARBA" id="ARBA00022741"/>
    </source>
</evidence>
<evidence type="ECO:0000256" key="8">
    <source>
        <dbReference type="ARBA" id="ARBA00022967"/>
    </source>
</evidence>
<dbReference type="EMBL" id="JAGKQM010000011">
    <property type="protein sequence ID" value="KAH0900584.1"/>
    <property type="molecule type" value="Genomic_DNA"/>
</dbReference>
<dbReference type="InterPro" id="IPR036412">
    <property type="entry name" value="HAD-like_sf"/>
</dbReference>
<evidence type="ECO:0000256" key="12">
    <source>
        <dbReference type="SAM" id="MobiDB-lite"/>
    </source>
</evidence>
<dbReference type="InterPro" id="IPR027256">
    <property type="entry name" value="P-typ_ATPase_IB"/>
</dbReference>
<dbReference type="InterPro" id="IPR038217">
    <property type="entry name" value="MRG_C_sf"/>
</dbReference>
<evidence type="ECO:0000256" key="11">
    <source>
        <dbReference type="RuleBase" id="RU362081"/>
    </source>
</evidence>
<evidence type="ECO:0000256" key="7">
    <source>
        <dbReference type="ARBA" id="ARBA00022842"/>
    </source>
</evidence>
<dbReference type="PROSITE" id="PS00154">
    <property type="entry name" value="ATPASE_E1_E2"/>
    <property type="match status" value="1"/>
</dbReference>
<dbReference type="Gene3D" id="1.10.274.30">
    <property type="entry name" value="MRG domain"/>
    <property type="match status" value="1"/>
</dbReference>
<dbReference type="PRINTS" id="PR00119">
    <property type="entry name" value="CATATPASE"/>
</dbReference>
<evidence type="ECO:0000259" key="15">
    <source>
        <dbReference type="Pfam" id="PF22732"/>
    </source>
</evidence>
<dbReference type="InterPro" id="IPR026541">
    <property type="entry name" value="MRG_dom"/>
</dbReference>
<dbReference type="SUPFAM" id="SSF81665">
    <property type="entry name" value="Calcium ATPase, transmembrane domain M"/>
    <property type="match status" value="1"/>
</dbReference>
<dbReference type="InterPro" id="IPR059000">
    <property type="entry name" value="ATPase_P-type_domA"/>
</dbReference>
<comment type="caution">
    <text evidence="16">The sequence shown here is derived from an EMBL/GenBank/DDBJ whole genome shotgun (WGS) entry which is preliminary data.</text>
</comment>
<dbReference type="InterPro" id="IPR016197">
    <property type="entry name" value="Chromo-like_dom_sf"/>
</dbReference>
<dbReference type="Proteomes" id="UP000824890">
    <property type="component" value="Unassembled WGS sequence"/>
</dbReference>
<dbReference type="Gene3D" id="2.30.30.140">
    <property type="match status" value="1"/>
</dbReference>
<dbReference type="InterPro" id="IPR001757">
    <property type="entry name" value="P_typ_ATPase"/>
</dbReference>
<evidence type="ECO:0000256" key="1">
    <source>
        <dbReference type="ARBA" id="ARBA00004141"/>
    </source>
</evidence>
<organism evidence="16 17">
    <name type="scientific">Brassica napus</name>
    <name type="common">Rape</name>
    <dbReference type="NCBI Taxonomy" id="3708"/>
    <lineage>
        <taxon>Eukaryota</taxon>
        <taxon>Viridiplantae</taxon>
        <taxon>Streptophyta</taxon>
        <taxon>Embryophyta</taxon>
        <taxon>Tracheophyta</taxon>
        <taxon>Spermatophyta</taxon>
        <taxon>Magnoliopsida</taxon>
        <taxon>eudicotyledons</taxon>
        <taxon>Gunneridae</taxon>
        <taxon>Pentapetalae</taxon>
        <taxon>rosids</taxon>
        <taxon>malvids</taxon>
        <taxon>Brassicales</taxon>
        <taxon>Brassicaceae</taxon>
        <taxon>Brassiceae</taxon>
        <taxon>Brassica</taxon>
    </lineage>
</organism>
<dbReference type="Gene3D" id="3.40.1110.10">
    <property type="entry name" value="Calcium-transporting ATPase, cytoplasmic domain N"/>
    <property type="match status" value="1"/>
</dbReference>
<feature type="compositionally biased region" description="Polar residues" evidence="12">
    <location>
        <begin position="12"/>
        <end position="24"/>
    </location>
</feature>
<feature type="compositionally biased region" description="Basic and acidic residues" evidence="12">
    <location>
        <begin position="104"/>
        <end position="115"/>
    </location>
</feature>
<dbReference type="Pfam" id="PF22732">
    <property type="entry name" value="MSL3_chromo-like"/>
    <property type="match status" value="1"/>
</dbReference>
<evidence type="ECO:0000259" key="13">
    <source>
        <dbReference type="Pfam" id="PF00122"/>
    </source>
</evidence>
<feature type="region of interest" description="Disordered" evidence="12">
    <location>
        <begin position="104"/>
        <end position="161"/>
    </location>
</feature>
<evidence type="ECO:0000256" key="4">
    <source>
        <dbReference type="ARBA" id="ARBA00022723"/>
    </source>
</evidence>
<dbReference type="SFLD" id="SFLDS00003">
    <property type="entry name" value="Haloacid_Dehalogenase"/>
    <property type="match status" value="1"/>
</dbReference>
<dbReference type="InterPro" id="IPR023298">
    <property type="entry name" value="ATPase_P-typ_TM_dom_sf"/>
</dbReference>
<keyword evidence="3 11" id="KW-0812">Transmembrane</keyword>
<dbReference type="SFLD" id="SFLDF00027">
    <property type="entry name" value="p-type_atpase"/>
    <property type="match status" value="1"/>
</dbReference>
<dbReference type="Gene3D" id="2.70.150.10">
    <property type="entry name" value="Calcium-transporting ATPase, cytoplasmic transduction domain A"/>
    <property type="match status" value="1"/>
</dbReference>
<keyword evidence="6 11" id="KW-0067">ATP-binding</keyword>
<feature type="transmembrane region" description="Helical" evidence="11">
    <location>
        <begin position="609"/>
        <end position="631"/>
    </location>
</feature>
<evidence type="ECO:0008006" key="18">
    <source>
        <dbReference type="Google" id="ProtNLM"/>
    </source>
</evidence>
<dbReference type="Pfam" id="PF05712">
    <property type="entry name" value="MRG"/>
    <property type="match status" value="1"/>
</dbReference>
<comment type="subcellular location">
    <subcellularLocation>
        <location evidence="1">Membrane</location>
        <topology evidence="1">Multi-pass membrane protein</topology>
    </subcellularLocation>
</comment>
<dbReference type="PANTHER" id="PTHR43079">
    <property type="entry name" value="PROBABLE CADMIUM/ZINC-TRANSPORTING ATPASE HMA1"/>
    <property type="match status" value="1"/>
</dbReference>
<dbReference type="InterPro" id="IPR051949">
    <property type="entry name" value="Cation_Transport_ATPase"/>
</dbReference>
<protein>
    <recommendedName>
        <fullName evidence="18">MRG domain-containing protein</fullName>
    </recommendedName>
</protein>
<dbReference type="Pfam" id="PF00122">
    <property type="entry name" value="E1-E2_ATPase"/>
    <property type="match status" value="1"/>
</dbReference>
<feature type="region of interest" description="Disordered" evidence="12">
    <location>
        <begin position="1"/>
        <end position="27"/>
    </location>
</feature>
<keyword evidence="5 11" id="KW-0547">Nucleotide-binding</keyword>
<dbReference type="Pfam" id="PF00702">
    <property type="entry name" value="Hydrolase"/>
    <property type="match status" value="1"/>
</dbReference>
<dbReference type="CDD" id="cd02079">
    <property type="entry name" value="P-type_ATPase_HM"/>
    <property type="match status" value="1"/>
</dbReference>
<feature type="transmembrane region" description="Helical" evidence="11">
    <location>
        <begin position="576"/>
        <end position="597"/>
    </location>
</feature>
<reference evidence="16 17" key="1">
    <citation type="submission" date="2021-05" db="EMBL/GenBank/DDBJ databases">
        <title>Genome Assembly of Synthetic Allotetraploid Brassica napus Reveals Homoeologous Exchanges between Subgenomes.</title>
        <authorList>
            <person name="Davis J.T."/>
        </authorList>
    </citation>
    <scope>NUCLEOTIDE SEQUENCE [LARGE SCALE GENOMIC DNA]</scope>
    <source>
        <strain evidence="17">cv. Da-Ae</strain>
        <tissue evidence="16">Seedling</tissue>
    </source>
</reference>
<gene>
    <name evidence="16" type="ORF">HID58_040087</name>
</gene>
<evidence type="ECO:0000259" key="14">
    <source>
        <dbReference type="Pfam" id="PF05712"/>
    </source>
</evidence>
<evidence type="ECO:0000256" key="9">
    <source>
        <dbReference type="ARBA" id="ARBA00022989"/>
    </source>
</evidence>
<dbReference type="NCBIfam" id="TIGR01525">
    <property type="entry name" value="ATPase-IB_hvy"/>
    <property type="match status" value="1"/>
</dbReference>
<keyword evidence="17" id="KW-1185">Reference proteome</keyword>
<dbReference type="SUPFAM" id="SSF54160">
    <property type="entry name" value="Chromo domain-like"/>
    <property type="match status" value="1"/>
</dbReference>
<dbReference type="SFLD" id="SFLDG00002">
    <property type="entry name" value="C1.7:_P-type_atpase_like"/>
    <property type="match status" value="1"/>
</dbReference>
<dbReference type="PANTHER" id="PTHR43079:SF1">
    <property type="entry name" value="CADMIUM_ZINC-TRANSPORTING ATPASE HMA1, CHLOROPLASTIC-RELATED"/>
    <property type="match status" value="1"/>
</dbReference>
<dbReference type="PROSITE" id="PS51640">
    <property type="entry name" value="MRG"/>
    <property type="match status" value="1"/>
</dbReference>
<evidence type="ECO:0000256" key="3">
    <source>
        <dbReference type="ARBA" id="ARBA00022692"/>
    </source>
</evidence>
<dbReference type="InterPro" id="IPR023299">
    <property type="entry name" value="ATPase_P-typ_cyto_dom_N"/>
</dbReference>
<dbReference type="InterPro" id="IPR018303">
    <property type="entry name" value="ATPase_P-typ_P_site"/>
</dbReference>
<keyword evidence="9 11" id="KW-1133">Transmembrane helix</keyword>
<dbReference type="InterPro" id="IPR044492">
    <property type="entry name" value="P_typ_ATPase_HD_dom"/>
</dbReference>